<dbReference type="GO" id="GO:0005737">
    <property type="term" value="C:cytoplasm"/>
    <property type="evidence" value="ECO:0007669"/>
    <property type="project" value="TreeGrafter"/>
</dbReference>
<evidence type="ECO:0000313" key="8">
    <source>
        <dbReference type="Proteomes" id="UP000198649"/>
    </source>
</evidence>
<dbReference type="Pfam" id="PF08546">
    <property type="entry name" value="ApbA_C"/>
    <property type="match status" value="1"/>
</dbReference>
<dbReference type="STRING" id="1005945.SAMN05216561_101198"/>
<feature type="domain" description="Ketopantoate reductase C-terminal" evidence="6">
    <location>
        <begin position="199"/>
        <end position="318"/>
    </location>
</feature>
<accession>A0A1I3BL14</accession>
<dbReference type="Pfam" id="PF02558">
    <property type="entry name" value="ApbA"/>
    <property type="match status" value="1"/>
</dbReference>
<name>A0A1I3BL14_9ACTN</name>
<dbReference type="InterPro" id="IPR050838">
    <property type="entry name" value="Ketopantoate_reductase"/>
</dbReference>
<proteinExistence type="inferred from homology"/>
<feature type="compositionally biased region" description="Low complexity" evidence="4">
    <location>
        <begin position="329"/>
        <end position="340"/>
    </location>
</feature>
<dbReference type="InterPro" id="IPR008927">
    <property type="entry name" value="6-PGluconate_DH-like_C_sf"/>
</dbReference>
<dbReference type="Proteomes" id="UP000198649">
    <property type="component" value="Unassembled WGS sequence"/>
</dbReference>
<feature type="domain" description="Ketopantoate reductase N-terminal" evidence="5">
    <location>
        <begin position="23"/>
        <end position="171"/>
    </location>
</feature>
<organism evidence="7 8">
    <name type="scientific">Nocardioides psychrotolerans</name>
    <dbReference type="NCBI Taxonomy" id="1005945"/>
    <lineage>
        <taxon>Bacteria</taxon>
        <taxon>Bacillati</taxon>
        <taxon>Actinomycetota</taxon>
        <taxon>Actinomycetes</taxon>
        <taxon>Propionibacteriales</taxon>
        <taxon>Nocardioidaceae</taxon>
        <taxon>Nocardioides</taxon>
    </lineage>
</organism>
<dbReference type="InterPro" id="IPR013332">
    <property type="entry name" value="KPR_N"/>
</dbReference>
<evidence type="ECO:0000256" key="4">
    <source>
        <dbReference type="SAM" id="MobiDB-lite"/>
    </source>
</evidence>
<sequence length="340" mass="36014">MPVTTRWTLPKVAPGRMEDMRHVIYGAGAVGGVIGANLHLGGVPVTLVARGEHLARIRTDGLVLDRHDGRHVVRAAAVDSAAAVDWAPHTVVLLCVKSHQTDAALDDLVAHAPPDVPVVCVQNGVANERTVLRRFPATYSVCVMLPSTHLEPGVVVQHSRGAPGILDIGRVPGGVDDVTEAVSADLHRGGFASVPRPDIAAWKHRKLLVNTVGDVRALCGPAPERDVLAARVLAEGEAVLSAARIPVVTRAQDDERRGDLLRDRTDADLLHRGNSLWQSLSRGLDSEIDYRAGEIVLLGRLHDVPTPANEAMLRAARDLAGSDSPPHPLDAAALLASPSG</sequence>
<dbReference type="SUPFAM" id="SSF51735">
    <property type="entry name" value="NAD(P)-binding Rossmann-fold domains"/>
    <property type="match status" value="1"/>
</dbReference>
<dbReference type="AlphaFoldDB" id="A0A1I3BL14"/>
<evidence type="ECO:0000313" key="7">
    <source>
        <dbReference type="EMBL" id="SFH62958.1"/>
    </source>
</evidence>
<evidence type="ECO:0000256" key="1">
    <source>
        <dbReference type="ARBA" id="ARBA00007870"/>
    </source>
</evidence>
<dbReference type="InterPro" id="IPR036291">
    <property type="entry name" value="NAD(P)-bd_dom_sf"/>
</dbReference>
<dbReference type="SUPFAM" id="SSF48179">
    <property type="entry name" value="6-phosphogluconate dehydrogenase C-terminal domain-like"/>
    <property type="match status" value="1"/>
</dbReference>
<dbReference type="EMBL" id="FOQG01000001">
    <property type="protein sequence ID" value="SFH62958.1"/>
    <property type="molecule type" value="Genomic_DNA"/>
</dbReference>
<reference evidence="7 8" key="1">
    <citation type="submission" date="2016-10" db="EMBL/GenBank/DDBJ databases">
        <authorList>
            <person name="de Groot N.N."/>
        </authorList>
    </citation>
    <scope>NUCLEOTIDE SEQUENCE [LARGE SCALE GENOMIC DNA]</scope>
    <source>
        <strain evidence="7 8">CGMCC 1.11156</strain>
    </source>
</reference>
<dbReference type="PANTHER" id="PTHR43765:SF2">
    <property type="entry name" value="2-DEHYDROPANTOATE 2-REDUCTASE"/>
    <property type="match status" value="1"/>
</dbReference>
<dbReference type="InterPro" id="IPR013328">
    <property type="entry name" value="6PGD_dom2"/>
</dbReference>
<evidence type="ECO:0000256" key="3">
    <source>
        <dbReference type="ARBA" id="ARBA00023002"/>
    </source>
</evidence>
<evidence type="ECO:0000259" key="6">
    <source>
        <dbReference type="Pfam" id="PF08546"/>
    </source>
</evidence>
<dbReference type="Gene3D" id="1.10.1040.10">
    <property type="entry name" value="N-(1-d-carboxylethyl)-l-norvaline Dehydrogenase, domain 2"/>
    <property type="match status" value="1"/>
</dbReference>
<keyword evidence="2" id="KW-0521">NADP</keyword>
<feature type="region of interest" description="Disordered" evidence="4">
    <location>
        <begin position="319"/>
        <end position="340"/>
    </location>
</feature>
<comment type="similarity">
    <text evidence="1">Belongs to the ketopantoate reductase family.</text>
</comment>
<dbReference type="Gene3D" id="3.40.50.720">
    <property type="entry name" value="NAD(P)-binding Rossmann-like Domain"/>
    <property type="match status" value="1"/>
</dbReference>
<keyword evidence="3" id="KW-0560">Oxidoreductase</keyword>
<keyword evidence="8" id="KW-1185">Reference proteome</keyword>
<dbReference type="InterPro" id="IPR013752">
    <property type="entry name" value="KPA_reductase"/>
</dbReference>
<dbReference type="PANTHER" id="PTHR43765">
    <property type="entry name" value="2-DEHYDROPANTOATE 2-REDUCTASE-RELATED"/>
    <property type="match status" value="1"/>
</dbReference>
<dbReference type="GO" id="GO:0050661">
    <property type="term" value="F:NADP binding"/>
    <property type="evidence" value="ECO:0007669"/>
    <property type="project" value="TreeGrafter"/>
</dbReference>
<protein>
    <submittedName>
        <fullName evidence="7">2-dehydropantoate 2-reductase</fullName>
    </submittedName>
</protein>
<gene>
    <name evidence="7" type="ORF">SAMN05216561_101198</name>
</gene>
<evidence type="ECO:0000259" key="5">
    <source>
        <dbReference type="Pfam" id="PF02558"/>
    </source>
</evidence>
<evidence type="ECO:0000256" key="2">
    <source>
        <dbReference type="ARBA" id="ARBA00022857"/>
    </source>
</evidence>
<dbReference type="GO" id="GO:0008677">
    <property type="term" value="F:2-dehydropantoate 2-reductase activity"/>
    <property type="evidence" value="ECO:0007669"/>
    <property type="project" value="TreeGrafter"/>
</dbReference>